<dbReference type="SUPFAM" id="SSF47240">
    <property type="entry name" value="Ferritin-like"/>
    <property type="match status" value="1"/>
</dbReference>
<dbReference type="RefSeq" id="WP_074756345.1">
    <property type="nucleotide sequence ID" value="NZ_FNCO01000014.1"/>
</dbReference>
<evidence type="ECO:0000313" key="2">
    <source>
        <dbReference type="Proteomes" id="UP000182894"/>
    </source>
</evidence>
<proteinExistence type="predicted"/>
<dbReference type="Proteomes" id="UP000182894">
    <property type="component" value="Unassembled WGS sequence"/>
</dbReference>
<gene>
    <name evidence="1" type="ORF">SAMN05216605_11492</name>
</gene>
<organism evidence="1 2">
    <name type="scientific">Pseudomonas abietaniphila</name>
    <dbReference type="NCBI Taxonomy" id="89065"/>
    <lineage>
        <taxon>Bacteria</taxon>
        <taxon>Pseudomonadati</taxon>
        <taxon>Pseudomonadota</taxon>
        <taxon>Gammaproteobacteria</taxon>
        <taxon>Pseudomonadales</taxon>
        <taxon>Pseudomonadaceae</taxon>
        <taxon>Pseudomonas</taxon>
    </lineage>
</organism>
<reference evidence="2" key="1">
    <citation type="submission" date="2016-10" db="EMBL/GenBank/DDBJ databases">
        <authorList>
            <person name="Varghese N."/>
            <person name="Submissions S."/>
        </authorList>
    </citation>
    <scope>NUCLEOTIDE SEQUENCE [LARGE SCALE GENOMIC DNA]</scope>
    <source>
        <strain evidence="2">ATCC 700689</strain>
    </source>
</reference>
<protein>
    <submittedName>
        <fullName evidence="1">Uncharacterized protein</fullName>
    </submittedName>
</protein>
<keyword evidence="2" id="KW-1185">Reference proteome</keyword>
<dbReference type="InterPro" id="IPR009078">
    <property type="entry name" value="Ferritin-like_SF"/>
</dbReference>
<name>A0A1G8LBD2_9PSED</name>
<dbReference type="OrthoDB" id="6889697at2"/>
<dbReference type="STRING" id="89065.SAMN05216605_11492"/>
<evidence type="ECO:0000313" key="1">
    <source>
        <dbReference type="EMBL" id="SDI52976.1"/>
    </source>
</evidence>
<sequence>MNSHKKVQNSRPHPLAMSQYSAFAEPGMSERIALTELLQGYRTTTLELRHYVRSLEARLRNVSFVDVRQLFHRIGDASEHCASFLSERIHDLGGPYRHSALNEPGAAHENSADMLSFAGCIHQIGIRTNTLATFASQTKSFMDQAVINGDYNSLHVMTDCVYQISQLIALIQIHLPTEPSMPVTPPSPSLMRHSI</sequence>
<accession>A0A1G8LBD2</accession>
<dbReference type="EMBL" id="FNCO01000014">
    <property type="protein sequence ID" value="SDI52976.1"/>
    <property type="molecule type" value="Genomic_DNA"/>
</dbReference>
<dbReference type="AlphaFoldDB" id="A0A1G8LBD2"/>